<dbReference type="AlphaFoldDB" id="A0A5E4T056"/>
<dbReference type="EMBL" id="CABPSI010000001">
    <property type="protein sequence ID" value="VVD79968.1"/>
    <property type="molecule type" value="Genomic_DNA"/>
</dbReference>
<evidence type="ECO:0000313" key="3">
    <source>
        <dbReference type="Proteomes" id="UP000333828"/>
    </source>
</evidence>
<organism evidence="2 3">
    <name type="scientific">Pandoraea iniqua</name>
    <dbReference type="NCBI Taxonomy" id="2508288"/>
    <lineage>
        <taxon>Bacteria</taxon>
        <taxon>Pseudomonadati</taxon>
        <taxon>Pseudomonadota</taxon>
        <taxon>Betaproteobacteria</taxon>
        <taxon>Burkholderiales</taxon>
        <taxon>Burkholderiaceae</taxon>
        <taxon>Pandoraea</taxon>
    </lineage>
</organism>
<keyword evidence="1" id="KW-0812">Transmembrane</keyword>
<dbReference type="Proteomes" id="UP000333828">
    <property type="component" value="Unassembled WGS sequence"/>
</dbReference>
<gene>
    <name evidence="2" type="ORF">PIN31115_01061</name>
</gene>
<keyword evidence="1" id="KW-1133">Transmembrane helix</keyword>
<proteinExistence type="predicted"/>
<dbReference type="RefSeq" id="WP_254439423.1">
    <property type="nucleotide sequence ID" value="NZ_CABPSI010000001.1"/>
</dbReference>
<keyword evidence="1" id="KW-0472">Membrane</keyword>
<protein>
    <submittedName>
        <fullName evidence="2">Amino acid transporter</fullName>
    </submittedName>
</protein>
<evidence type="ECO:0000313" key="2">
    <source>
        <dbReference type="EMBL" id="VVD79968.1"/>
    </source>
</evidence>
<keyword evidence="3" id="KW-1185">Reference proteome</keyword>
<feature type="transmembrane region" description="Helical" evidence="1">
    <location>
        <begin position="31"/>
        <end position="53"/>
    </location>
</feature>
<accession>A0A5E4T056</accession>
<evidence type="ECO:0000256" key="1">
    <source>
        <dbReference type="SAM" id="Phobius"/>
    </source>
</evidence>
<reference evidence="2 3" key="1">
    <citation type="submission" date="2019-08" db="EMBL/GenBank/DDBJ databases">
        <authorList>
            <person name="Peeters C."/>
        </authorList>
    </citation>
    <scope>NUCLEOTIDE SEQUENCE [LARGE SCALE GENOMIC DNA]</scope>
    <source>
        <strain evidence="2 3">LMG 31115</strain>
    </source>
</reference>
<name>A0A5E4T056_9BURK</name>
<sequence length="74" mass="7831">MSTKFVAFCAAVFSFMVPTRVSTPTFVATLAAIGVSATFWYGTAALVLCHVVISMGYHRAKAWIDLTSGGLVIA</sequence>